<protein>
    <submittedName>
        <fullName evidence="2">Uncharacterized protein</fullName>
    </submittedName>
</protein>
<keyword evidence="1" id="KW-0732">Signal</keyword>
<keyword evidence="3" id="KW-1185">Reference proteome</keyword>
<accession>A0ABS5JSA3</accession>
<comment type="caution">
    <text evidence="2">The sequence shown here is derived from an EMBL/GenBank/DDBJ whole genome shotgun (WGS) entry which is preliminary data.</text>
</comment>
<organism evidence="2 3">
    <name type="scientific">Carboxylicivirga linearis</name>
    <dbReference type="NCBI Taxonomy" id="1628157"/>
    <lineage>
        <taxon>Bacteria</taxon>
        <taxon>Pseudomonadati</taxon>
        <taxon>Bacteroidota</taxon>
        <taxon>Bacteroidia</taxon>
        <taxon>Marinilabiliales</taxon>
        <taxon>Marinilabiliaceae</taxon>
        <taxon>Carboxylicivirga</taxon>
    </lineage>
</organism>
<gene>
    <name evidence="2" type="ORF">KEM10_05590</name>
</gene>
<name>A0ABS5JSA3_9BACT</name>
<evidence type="ECO:0000313" key="3">
    <source>
        <dbReference type="Proteomes" id="UP000708576"/>
    </source>
</evidence>
<proteinExistence type="predicted"/>
<dbReference type="EMBL" id="JAGUCO010000002">
    <property type="protein sequence ID" value="MBS2097744.1"/>
    <property type="molecule type" value="Genomic_DNA"/>
</dbReference>
<reference evidence="2 3" key="1">
    <citation type="journal article" date="2015" name="Int. J. Syst. Evol. Microbiol.">
        <title>Carboxylicivirga linearis sp. nov., isolated from a sea cucumber culture pond.</title>
        <authorList>
            <person name="Wang F.Q."/>
            <person name="Zhou Y.X."/>
            <person name="Lin X.Z."/>
            <person name="Chen G.J."/>
            <person name="Du Z.J."/>
        </authorList>
    </citation>
    <scope>NUCLEOTIDE SEQUENCE [LARGE SCALE GENOMIC DNA]</scope>
    <source>
        <strain evidence="2 3">FB218</strain>
    </source>
</reference>
<evidence type="ECO:0000313" key="2">
    <source>
        <dbReference type="EMBL" id="MBS2097744.1"/>
    </source>
</evidence>
<feature type="signal peptide" evidence="1">
    <location>
        <begin position="1"/>
        <end position="19"/>
    </location>
</feature>
<dbReference type="RefSeq" id="WP_212214544.1">
    <property type="nucleotide sequence ID" value="NZ_JAGUCO010000002.1"/>
</dbReference>
<evidence type="ECO:0000256" key="1">
    <source>
        <dbReference type="SAM" id="SignalP"/>
    </source>
</evidence>
<feature type="chain" id="PRO_5046937298" evidence="1">
    <location>
        <begin position="20"/>
        <end position="406"/>
    </location>
</feature>
<dbReference type="Proteomes" id="UP000708576">
    <property type="component" value="Unassembled WGS sequence"/>
</dbReference>
<sequence>MYKRFWLFLTLLISINAVAQEKTQWVTLLDSMQNEKDFNKKKFQLNQIADEIIQQWKQSSIDEIKSLSNKLSIAKSEDGKIGVIVYWAITYANTLQIDWLVKEDFTGNGKIWHFKKEVKVKPSKTYPKLFATIVDDNINQFYNLTISNHAGRVYVTTEDLLTNCWFENLFIQESDAAKDSINSILLGRLNKLWKNPGLFESELTGLNRMKTILSDDKKVKISTYNIEKEGFKHEFYGAVLTKTQGVVKVYNLTDASDDIRSPERASLNEKKWYGAIYLDIIEAKYKDKTYYTLIGYKGHDEFVKTRLLDVLIIQNNRLRFGVPVFKEDRLTRNRMIYQYSAGATMMMRYDDKMKMIVMDNLVPTESFYKGVYRFYGPDFSYNGFKFQKGHWEFIEEIDLRNPKINH</sequence>